<dbReference type="SMART" id="SM00387">
    <property type="entry name" value="HATPase_c"/>
    <property type="match status" value="1"/>
</dbReference>
<dbReference type="Pfam" id="PF00672">
    <property type="entry name" value="HAMP"/>
    <property type="match status" value="1"/>
</dbReference>
<reference evidence="13" key="2">
    <citation type="journal article" date="2021" name="PeerJ">
        <title>Extensive microbial diversity within the chicken gut microbiome revealed by metagenomics and culture.</title>
        <authorList>
            <person name="Gilroy R."/>
            <person name="Ravi A."/>
            <person name="Getino M."/>
            <person name="Pursley I."/>
            <person name="Horton D.L."/>
            <person name="Alikhan N.F."/>
            <person name="Baker D."/>
            <person name="Gharbi K."/>
            <person name="Hall N."/>
            <person name="Watson M."/>
            <person name="Adriaenssens E.M."/>
            <person name="Foster-Nyarko E."/>
            <person name="Jarju S."/>
            <person name="Secka A."/>
            <person name="Antonio M."/>
            <person name="Oren A."/>
            <person name="Chaudhuri R.R."/>
            <person name="La Ragione R."/>
            <person name="Hildebrand F."/>
            <person name="Pallen M.J."/>
        </authorList>
    </citation>
    <scope>NUCLEOTIDE SEQUENCE</scope>
    <source>
        <strain evidence="13">13361</strain>
    </source>
</reference>
<dbReference type="PRINTS" id="PR00344">
    <property type="entry name" value="BCTRLSENSOR"/>
</dbReference>
<evidence type="ECO:0000256" key="1">
    <source>
        <dbReference type="ARBA" id="ARBA00000085"/>
    </source>
</evidence>
<keyword evidence="9" id="KW-0902">Two-component regulatory system</keyword>
<comment type="catalytic activity">
    <reaction evidence="1">
        <text>ATP + protein L-histidine = ADP + protein N-phospho-L-histidine.</text>
        <dbReference type="EC" id="2.7.13.3"/>
    </reaction>
</comment>
<dbReference type="InterPro" id="IPR003594">
    <property type="entry name" value="HATPase_dom"/>
</dbReference>
<dbReference type="GO" id="GO:0030295">
    <property type="term" value="F:protein kinase activator activity"/>
    <property type="evidence" value="ECO:0007669"/>
    <property type="project" value="TreeGrafter"/>
</dbReference>
<dbReference type="CDD" id="cd06225">
    <property type="entry name" value="HAMP"/>
    <property type="match status" value="1"/>
</dbReference>
<dbReference type="GO" id="GO:0000155">
    <property type="term" value="F:phosphorelay sensor kinase activity"/>
    <property type="evidence" value="ECO:0007669"/>
    <property type="project" value="InterPro"/>
</dbReference>
<dbReference type="InterPro" id="IPR036890">
    <property type="entry name" value="HATPase_C_sf"/>
</dbReference>
<protein>
    <recommendedName>
        <fullName evidence="3">histidine kinase</fullName>
        <ecNumber evidence="3">2.7.13.3</ecNumber>
    </recommendedName>
</protein>
<dbReference type="SUPFAM" id="SSF47384">
    <property type="entry name" value="Homodimeric domain of signal transducing histidine kinase"/>
    <property type="match status" value="1"/>
</dbReference>
<dbReference type="InterPro" id="IPR003661">
    <property type="entry name" value="HisK_dim/P_dom"/>
</dbReference>
<dbReference type="PROSITE" id="PS50885">
    <property type="entry name" value="HAMP"/>
    <property type="match status" value="1"/>
</dbReference>
<proteinExistence type="predicted"/>
<dbReference type="PANTHER" id="PTHR42878:SF7">
    <property type="entry name" value="SENSOR HISTIDINE KINASE GLRK"/>
    <property type="match status" value="1"/>
</dbReference>
<evidence type="ECO:0000259" key="11">
    <source>
        <dbReference type="PROSITE" id="PS50109"/>
    </source>
</evidence>
<evidence type="ECO:0000256" key="8">
    <source>
        <dbReference type="ARBA" id="ARBA00022840"/>
    </source>
</evidence>
<feature type="transmembrane region" description="Helical" evidence="10">
    <location>
        <begin position="47"/>
        <end position="70"/>
    </location>
</feature>
<evidence type="ECO:0000256" key="6">
    <source>
        <dbReference type="ARBA" id="ARBA00022741"/>
    </source>
</evidence>
<dbReference type="InterPro" id="IPR050351">
    <property type="entry name" value="BphY/WalK/GraS-like"/>
</dbReference>
<accession>A0A9D0Z1T2</accession>
<dbReference type="PROSITE" id="PS50109">
    <property type="entry name" value="HIS_KIN"/>
    <property type="match status" value="1"/>
</dbReference>
<evidence type="ECO:0000256" key="4">
    <source>
        <dbReference type="ARBA" id="ARBA00022553"/>
    </source>
</evidence>
<evidence type="ECO:0000256" key="5">
    <source>
        <dbReference type="ARBA" id="ARBA00022679"/>
    </source>
</evidence>
<dbReference type="GO" id="GO:0007234">
    <property type="term" value="P:osmosensory signaling via phosphorelay pathway"/>
    <property type="evidence" value="ECO:0007669"/>
    <property type="project" value="TreeGrafter"/>
</dbReference>
<reference evidence="13" key="1">
    <citation type="submission" date="2020-10" db="EMBL/GenBank/DDBJ databases">
        <authorList>
            <person name="Gilroy R."/>
        </authorList>
    </citation>
    <scope>NUCLEOTIDE SEQUENCE</scope>
    <source>
        <strain evidence="13">13361</strain>
    </source>
</reference>
<dbReference type="SUPFAM" id="SSF158472">
    <property type="entry name" value="HAMP domain-like"/>
    <property type="match status" value="1"/>
</dbReference>
<keyword evidence="5" id="KW-0808">Transferase</keyword>
<dbReference type="SMART" id="SM00304">
    <property type="entry name" value="HAMP"/>
    <property type="match status" value="1"/>
</dbReference>
<feature type="domain" description="Histidine kinase" evidence="11">
    <location>
        <begin position="133"/>
        <end position="340"/>
    </location>
</feature>
<evidence type="ECO:0000256" key="10">
    <source>
        <dbReference type="SAM" id="Phobius"/>
    </source>
</evidence>
<gene>
    <name evidence="13" type="ORF">IAB74_04320</name>
</gene>
<comment type="caution">
    <text evidence="13">The sequence shown here is derived from an EMBL/GenBank/DDBJ whole genome shotgun (WGS) entry which is preliminary data.</text>
</comment>
<name>A0A9D0Z1T2_9FIRM</name>
<dbReference type="GO" id="GO:0000156">
    <property type="term" value="F:phosphorelay response regulator activity"/>
    <property type="evidence" value="ECO:0007669"/>
    <property type="project" value="TreeGrafter"/>
</dbReference>
<evidence type="ECO:0000256" key="9">
    <source>
        <dbReference type="ARBA" id="ARBA00023012"/>
    </source>
</evidence>
<dbReference type="CDD" id="cd00082">
    <property type="entry name" value="HisKA"/>
    <property type="match status" value="1"/>
</dbReference>
<dbReference type="AlphaFoldDB" id="A0A9D0Z1T2"/>
<keyword evidence="8" id="KW-0067">ATP-binding</keyword>
<dbReference type="InterPro" id="IPR005467">
    <property type="entry name" value="His_kinase_dom"/>
</dbReference>
<comment type="subcellular location">
    <subcellularLocation>
        <location evidence="2">Membrane</location>
    </subcellularLocation>
</comment>
<evidence type="ECO:0000313" key="14">
    <source>
        <dbReference type="Proteomes" id="UP000886796"/>
    </source>
</evidence>
<dbReference type="FunFam" id="3.30.565.10:FF:000006">
    <property type="entry name" value="Sensor histidine kinase WalK"/>
    <property type="match status" value="1"/>
</dbReference>
<keyword evidence="7 13" id="KW-0418">Kinase</keyword>
<evidence type="ECO:0000256" key="2">
    <source>
        <dbReference type="ARBA" id="ARBA00004370"/>
    </source>
</evidence>
<evidence type="ECO:0000256" key="3">
    <source>
        <dbReference type="ARBA" id="ARBA00012438"/>
    </source>
</evidence>
<keyword evidence="10" id="KW-1133">Transmembrane helix</keyword>
<dbReference type="EMBL" id="DVFK01000063">
    <property type="protein sequence ID" value="HIQ67721.1"/>
    <property type="molecule type" value="Genomic_DNA"/>
</dbReference>
<evidence type="ECO:0000313" key="13">
    <source>
        <dbReference type="EMBL" id="HIQ67721.1"/>
    </source>
</evidence>
<dbReference type="Proteomes" id="UP000886796">
    <property type="component" value="Unassembled WGS sequence"/>
</dbReference>
<keyword evidence="4" id="KW-0597">Phosphoprotein</keyword>
<dbReference type="Pfam" id="PF02518">
    <property type="entry name" value="HATPase_c"/>
    <property type="match status" value="1"/>
</dbReference>
<keyword evidence="10" id="KW-0472">Membrane</keyword>
<dbReference type="InterPro" id="IPR004358">
    <property type="entry name" value="Sig_transdc_His_kin-like_C"/>
</dbReference>
<dbReference type="PANTHER" id="PTHR42878">
    <property type="entry name" value="TWO-COMPONENT HISTIDINE KINASE"/>
    <property type="match status" value="1"/>
</dbReference>
<organism evidence="13 14">
    <name type="scientific">Candidatus Faecousia excrementigallinarum</name>
    <dbReference type="NCBI Taxonomy" id="2840806"/>
    <lineage>
        <taxon>Bacteria</taxon>
        <taxon>Bacillati</taxon>
        <taxon>Bacillota</taxon>
        <taxon>Clostridia</taxon>
        <taxon>Eubacteriales</taxon>
        <taxon>Oscillospiraceae</taxon>
        <taxon>Faecousia</taxon>
    </lineage>
</organism>
<dbReference type="Gene3D" id="6.10.340.10">
    <property type="match status" value="1"/>
</dbReference>
<dbReference type="SMART" id="SM00388">
    <property type="entry name" value="HisKA"/>
    <property type="match status" value="1"/>
</dbReference>
<sequence length="340" mass="37741">MKKGKMVRSAHVSMKVYLTLLVLLQVGIMSLATGVVGAILQYLGVSFAAWQALVVLGISALLGSLLTGLVNRLFFAPINRLGQAMGQVAKGNFHVRLEEPQRFRELQQICENFNLMAQELGTTEILQTDFVSNVSHEFKTPINAIEGYATLLQDCEGVTPEQQVYVEKILFNTRRLSKLVGNILLLSKVDNQAIQSRKRNFSLDEQIRQVIVALEPEWVAKDIDLDVNLEPVCYFGDDRLLSHVWSNLIGNAIKFSPQGGYVGITLRKEGTVFTVEDRGPGIPPESLERIFHRFYQSDSSHQAEGNGLGLALVKQILTTLGGQVEVENLETGCRFTVKLP</sequence>
<dbReference type="Gene3D" id="3.30.565.10">
    <property type="entry name" value="Histidine kinase-like ATPase, C-terminal domain"/>
    <property type="match status" value="1"/>
</dbReference>
<dbReference type="InterPro" id="IPR036097">
    <property type="entry name" value="HisK_dim/P_sf"/>
</dbReference>
<evidence type="ECO:0000259" key="12">
    <source>
        <dbReference type="PROSITE" id="PS50885"/>
    </source>
</evidence>
<dbReference type="CDD" id="cd00075">
    <property type="entry name" value="HATPase"/>
    <property type="match status" value="1"/>
</dbReference>
<dbReference type="GO" id="GO:0005524">
    <property type="term" value="F:ATP binding"/>
    <property type="evidence" value="ECO:0007669"/>
    <property type="project" value="UniProtKB-KW"/>
</dbReference>
<dbReference type="Gene3D" id="1.10.287.130">
    <property type="match status" value="1"/>
</dbReference>
<dbReference type="GO" id="GO:0016020">
    <property type="term" value="C:membrane"/>
    <property type="evidence" value="ECO:0007669"/>
    <property type="project" value="UniProtKB-SubCell"/>
</dbReference>
<keyword evidence="6" id="KW-0547">Nucleotide-binding</keyword>
<feature type="domain" description="HAMP" evidence="12">
    <location>
        <begin position="72"/>
        <end position="125"/>
    </location>
</feature>
<evidence type="ECO:0000256" key="7">
    <source>
        <dbReference type="ARBA" id="ARBA00022777"/>
    </source>
</evidence>
<dbReference type="InterPro" id="IPR003660">
    <property type="entry name" value="HAMP_dom"/>
</dbReference>
<keyword evidence="10" id="KW-0812">Transmembrane</keyword>
<dbReference type="SUPFAM" id="SSF55874">
    <property type="entry name" value="ATPase domain of HSP90 chaperone/DNA topoisomerase II/histidine kinase"/>
    <property type="match status" value="1"/>
</dbReference>
<dbReference type="EC" id="2.7.13.3" evidence="3"/>
<dbReference type="Pfam" id="PF00512">
    <property type="entry name" value="HisKA"/>
    <property type="match status" value="1"/>
</dbReference>